<dbReference type="InParanoid" id="A0A1Y2LSY0"/>
<dbReference type="Gene3D" id="3.80.10.10">
    <property type="entry name" value="Ribonuclease Inhibitor"/>
    <property type="match status" value="1"/>
</dbReference>
<dbReference type="STRING" id="105696.A0A1Y2LSY0"/>
<dbReference type="InterPro" id="IPR032675">
    <property type="entry name" value="LRR_dom_sf"/>
</dbReference>
<dbReference type="AlphaFoldDB" id="A0A1Y2LSY0"/>
<dbReference type="SUPFAM" id="SSF52047">
    <property type="entry name" value="RNI-like"/>
    <property type="match status" value="1"/>
</dbReference>
<gene>
    <name evidence="2" type="ORF">B5807_08714</name>
</gene>
<evidence type="ECO:0000313" key="3">
    <source>
        <dbReference type="Proteomes" id="UP000193240"/>
    </source>
</evidence>
<evidence type="ECO:0000259" key="1">
    <source>
        <dbReference type="PROSITE" id="PS50181"/>
    </source>
</evidence>
<name>A0A1Y2LSY0_EPING</name>
<organism evidence="2 3">
    <name type="scientific">Epicoccum nigrum</name>
    <name type="common">Soil fungus</name>
    <name type="synonym">Epicoccum purpurascens</name>
    <dbReference type="NCBI Taxonomy" id="105696"/>
    <lineage>
        <taxon>Eukaryota</taxon>
        <taxon>Fungi</taxon>
        <taxon>Dikarya</taxon>
        <taxon>Ascomycota</taxon>
        <taxon>Pezizomycotina</taxon>
        <taxon>Dothideomycetes</taxon>
        <taxon>Pleosporomycetidae</taxon>
        <taxon>Pleosporales</taxon>
        <taxon>Pleosporineae</taxon>
        <taxon>Didymellaceae</taxon>
        <taxon>Epicoccum</taxon>
    </lineage>
</organism>
<dbReference type="EMBL" id="KZ107850">
    <property type="protein sequence ID" value="OSS46973.1"/>
    <property type="molecule type" value="Genomic_DNA"/>
</dbReference>
<proteinExistence type="predicted"/>
<protein>
    <recommendedName>
        <fullName evidence="1">F-box domain-containing protein</fullName>
    </recommendedName>
</protein>
<reference evidence="2 3" key="1">
    <citation type="journal article" date="2017" name="Genome Announc.">
        <title>Genome sequence of the saprophytic ascomycete Epicoccum nigrum ICMP 19927 strain isolated from New Zealand.</title>
        <authorList>
            <person name="Fokin M."/>
            <person name="Fleetwood D."/>
            <person name="Weir B.S."/>
            <person name="Villas-Boas S.G."/>
        </authorList>
    </citation>
    <scope>NUCLEOTIDE SEQUENCE [LARGE SCALE GENOMIC DNA]</scope>
    <source>
        <strain evidence="2 3">ICMP 19927</strain>
    </source>
</reference>
<accession>A0A1Y2LSY0</accession>
<dbReference type="InterPro" id="IPR001810">
    <property type="entry name" value="F-box_dom"/>
</dbReference>
<feature type="domain" description="F-box" evidence="1">
    <location>
        <begin position="1"/>
        <end position="34"/>
    </location>
</feature>
<dbReference type="PROSITE" id="PS50181">
    <property type="entry name" value="FBOX"/>
    <property type="match status" value="1"/>
</dbReference>
<keyword evidence="3" id="KW-1185">Reference proteome</keyword>
<sequence length="450" mass="51617">MDIFELPTELFQLIAKELSKSDISSLSQVSHAYRAQCEPVIFNCITLRNDKRHITVGYTSTTARLPELSLILAFRNIRLLETLTWSTSLPITSSILNLLQDAHPSAHLVAIAIERNDLPLDELLLSSPQLRTLDIKLSVLYDKNFRKPMGKSEAQYLRSLLVQSSSLKVLKLQYEKIKHGSKAARNRFQGYGPSELDPVSFRFETEEMMPALEELILGGAFNYGWRRERNVIAEWRAHQDWSAMKKLDLRLDDSDYMLSGLTGAVPCLQTLKIKIIPAKIGTLCRFLEHVPDLSHFHVVSCMDVDSESFHTLSSKLPSQLTHFYMDLLSRQLCRPPQFMDLLVRFPFLQALALNSYSEQTFGAWPFSPTPILPSSKFRSLVRPKEQIPTRQFATRPQRYGYYAGCTSHGFMYDFEIPTPPRWMGYSKDEVYEESKKAFELWDALETVFGV</sequence>
<evidence type="ECO:0000313" key="2">
    <source>
        <dbReference type="EMBL" id="OSS46973.1"/>
    </source>
</evidence>
<dbReference type="Proteomes" id="UP000193240">
    <property type="component" value="Unassembled WGS sequence"/>
</dbReference>